<organism evidence="3 4">
    <name type="scientific">Lentibacillus cibarius</name>
    <dbReference type="NCBI Taxonomy" id="2583219"/>
    <lineage>
        <taxon>Bacteria</taxon>
        <taxon>Bacillati</taxon>
        <taxon>Bacillota</taxon>
        <taxon>Bacilli</taxon>
        <taxon>Bacillales</taxon>
        <taxon>Bacillaceae</taxon>
        <taxon>Lentibacillus</taxon>
    </lineage>
</organism>
<dbReference type="Proteomes" id="UP000306980">
    <property type="component" value="Unassembled WGS sequence"/>
</dbReference>
<accession>A0A5S3R6X6</accession>
<evidence type="ECO:0000313" key="4">
    <source>
        <dbReference type="Proteomes" id="UP000306980"/>
    </source>
</evidence>
<evidence type="ECO:0000256" key="1">
    <source>
        <dbReference type="SAM" id="MobiDB-lite"/>
    </source>
</evidence>
<dbReference type="OrthoDB" id="2969309at2"/>
<name>A0A5S3R6X6_9BACI</name>
<evidence type="ECO:0000313" key="3">
    <source>
        <dbReference type="EMBL" id="TMN21083.1"/>
    </source>
</evidence>
<dbReference type="RefSeq" id="WP_138601006.1">
    <property type="nucleotide sequence ID" value="NZ_VCIA01000001.1"/>
</dbReference>
<protein>
    <submittedName>
        <fullName evidence="3">SPOR domain-containing protein</fullName>
    </submittedName>
</protein>
<dbReference type="Gene3D" id="3.30.70.1070">
    <property type="entry name" value="Sporulation related repeat"/>
    <property type="match status" value="1"/>
</dbReference>
<dbReference type="SUPFAM" id="SSF110997">
    <property type="entry name" value="Sporulation related repeat"/>
    <property type="match status" value="1"/>
</dbReference>
<comment type="caution">
    <text evidence="3">The sequence shown here is derived from an EMBL/GenBank/DDBJ whole genome shotgun (WGS) entry which is preliminary data.</text>
</comment>
<reference evidence="3 4" key="1">
    <citation type="submission" date="2019-05" db="EMBL/GenBank/DDBJ databases">
        <title>Genomic analysis of Lentibacillus sp. NKC220-2.</title>
        <authorList>
            <person name="Oh Y.J."/>
        </authorList>
    </citation>
    <scope>NUCLEOTIDE SEQUENCE [LARGE SCALE GENOMIC DNA]</scope>
    <source>
        <strain evidence="3 4">NKC220-2</strain>
    </source>
</reference>
<sequence>MGKKKLFVWLSGQKSRMQRNQSIPDGKYSIKEFSKEHAATMEDSDIPELIRRESDDEDGGFYFSGKSGLKPFKPFLFASISAIIIGSVLGVFMLNLFVDINQGMSQQNDPVPVADNTDEDNEANKSGKDKTASSMAIKPTTAYVLQAGKFGEKANADEMAKAFSRAGFPAIVWEKGDYFFTLSGIAETENQGTQLANEMTDKGLEVYVKEWSSSKSEIQLSKSEKQWVQAYQAQWKDTLAAVSNGGRISAEKWKEIVNGTPKETEHIANFTAFLEEKYQQMGQADKRQSQMLLLNLWKQFNQLVVD</sequence>
<keyword evidence="2" id="KW-0472">Membrane</keyword>
<feature type="region of interest" description="Disordered" evidence="1">
    <location>
        <begin position="108"/>
        <end position="132"/>
    </location>
</feature>
<dbReference type="InterPro" id="IPR036680">
    <property type="entry name" value="SPOR-like_sf"/>
</dbReference>
<evidence type="ECO:0000256" key="2">
    <source>
        <dbReference type="SAM" id="Phobius"/>
    </source>
</evidence>
<dbReference type="GO" id="GO:0042834">
    <property type="term" value="F:peptidoglycan binding"/>
    <property type="evidence" value="ECO:0007669"/>
    <property type="project" value="InterPro"/>
</dbReference>
<dbReference type="AlphaFoldDB" id="A0A5S3R6X6"/>
<keyword evidence="2" id="KW-0812">Transmembrane</keyword>
<feature type="transmembrane region" description="Helical" evidence="2">
    <location>
        <begin position="75"/>
        <end position="98"/>
    </location>
</feature>
<feature type="compositionally biased region" description="Basic and acidic residues" evidence="1">
    <location>
        <begin position="122"/>
        <end position="131"/>
    </location>
</feature>
<proteinExistence type="predicted"/>
<gene>
    <name evidence="3" type="ORF">FFL34_02395</name>
</gene>
<dbReference type="EMBL" id="VCIA01000001">
    <property type="protein sequence ID" value="TMN21083.1"/>
    <property type="molecule type" value="Genomic_DNA"/>
</dbReference>
<keyword evidence="2" id="KW-1133">Transmembrane helix</keyword>